<feature type="compositionally biased region" description="Basic and acidic residues" evidence="1">
    <location>
        <begin position="61"/>
        <end position="86"/>
    </location>
</feature>
<reference evidence="2" key="1">
    <citation type="submission" date="2021-01" db="EMBL/GenBank/DDBJ databases">
        <authorList>
            <person name="Corre E."/>
            <person name="Pelletier E."/>
            <person name="Niang G."/>
            <person name="Scheremetjew M."/>
            <person name="Finn R."/>
            <person name="Kale V."/>
            <person name="Holt S."/>
            <person name="Cochrane G."/>
            <person name="Meng A."/>
            <person name="Brown T."/>
            <person name="Cohen L."/>
        </authorList>
    </citation>
    <scope>NUCLEOTIDE SEQUENCE</scope>
    <source>
        <strain evidence="2">GSO104</strain>
    </source>
</reference>
<feature type="region of interest" description="Disordered" evidence="1">
    <location>
        <begin position="1"/>
        <end position="124"/>
    </location>
</feature>
<protein>
    <submittedName>
        <fullName evidence="2">Uncharacterized protein</fullName>
    </submittedName>
</protein>
<organism evidence="2">
    <name type="scientific">Ditylum brightwellii</name>
    <dbReference type="NCBI Taxonomy" id="49249"/>
    <lineage>
        <taxon>Eukaryota</taxon>
        <taxon>Sar</taxon>
        <taxon>Stramenopiles</taxon>
        <taxon>Ochrophyta</taxon>
        <taxon>Bacillariophyta</taxon>
        <taxon>Mediophyceae</taxon>
        <taxon>Lithodesmiophycidae</taxon>
        <taxon>Lithodesmiales</taxon>
        <taxon>Lithodesmiaceae</taxon>
        <taxon>Ditylum</taxon>
    </lineage>
</organism>
<sequence length="390" mass="44641">MSFSKLLKKGSVPNKSPSSSSSSSLKAKRYNSDTSMTSPARTELIRRTLFEEEEEEEEKEDYDRMEPIDPYEHDSFGEYRKMDHTYARSSSRTNRHITSPYHRKRNSHHQDYNDQEEEKENVYSPTSVTITSEVSDLDSVTSISSAMIAERIEAMVGIANRDSCRKLRTYLNTSSVVFDDDNDEEEEDEDYGSAQEALFGYKVVNSTSLPLGIVSPSPTKRRQEQEQRNTITNNTEHNNNDDTSPNQLDYRQMVMGIPSSITKSIRTLPSIIRHERRRIRQETKLSKNKSFREHCFYQAYQVRYQLLSFGCVSLLAQVAYNSSRPVVIPTNASFGALDVLYVFLFMMFLVEIQTQLSGRQDLGTRRMTLGPVVSSFSGTPSKSPARILTR</sequence>
<dbReference type="EMBL" id="HBNS01029280">
    <property type="protein sequence ID" value="CAE4622681.1"/>
    <property type="molecule type" value="Transcribed_RNA"/>
</dbReference>
<dbReference type="AlphaFoldDB" id="A0A7S4RSD9"/>
<feature type="compositionally biased region" description="Low complexity" evidence="1">
    <location>
        <begin position="229"/>
        <end position="243"/>
    </location>
</feature>
<name>A0A7S4RSD9_9STRA</name>
<gene>
    <name evidence="2" type="ORF">DBRI00130_LOCUS23027</name>
</gene>
<proteinExistence type="predicted"/>
<evidence type="ECO:0000313" key="2">
    <source>
        <dbReference type="EMBL" id="CAE4622681.1"/>
    </source>
</evidence>
<evidence type="ECO:0000256" key="1">
    <source>
        <dbReference type="SAM" id="MobiDB-lite"/>
    </source>
</evidence>
<feature type="compositionally biased region" description="Acidic residues" evidence="1">
    <location>
        <begin position="51"/>
        <end position="60"/>
    </location>
</feature>
<feature type="region of interest" description="Disordered" evidence="1">
    <location>
        <begin position="212"/>
        <end position="247"/>
    </location>
</feature>
<accession>A0A7S4RSD9</accession>